<dbReference type="Proteomes" id="UP000503162">
    <property type="component" value="Chromosome"/>
</dbReference>
<sequence length="78" mass="8620">MPDPPFAAQGCTLTRSFTNRERIFLHSVPKASAVKRATPAPLRYVSADRVSLFDILIAVFVGTMMISALIKSRIELDI</sequence>
<organism evidence="2 3">
    <name type="scientific">Hydrogenophaga crocea</name>
    <dbReference type="NCBI Taxonomy" id="2716225"/>
    <lineage>
        <taxon>Bacteria</taxon>
        <taxon>Pseudomonadati</taxon>
        <taxon>Pseudomonadota</taxon>
        <taxon>Betaproteobacteria</taxon>
        <taxon>Burkholderiales</taxon>
        <taxon>Comamonadaceae</taxon>
        <taxon>Hydrogenophaga</taxon>
    </lineage>
</organism>
<reference evidence="2 3" key="1">
    <citation type="submission" date="2020-03" db="EMBL/GenBank/DDBJ databases">
        <title>Hydrogenophaga sp. nov. isolated from cyanobacterial mat.</title>
        <authorList>
            <person name="Thorat V."/>
            <person name="Kirdat K."/>
            <person name="Tiwarekar B."/>
            <person name="Costa E.D."/>
            <person name="Yadav A."/>
        </authorList>
    </citation>
    <scope>NUCLEOTIDE SEQUENCE [LARGE SCALE GENOMIC DNA]</scope>
    <source>
        <strain evidence="2 3">BA0156</strain>
    </source>
</reference>
<accession>A0A6G8II49</accession>
<protein>
    <submittedName>
        <fullName evidence="2">Uncharacterized protein</fullName>
    </submittedName>
</protein>
<dbReference type="AlphaFoldDB" id="A0A6G8II49"/>
<evidence type="ECO:0000313" key="2">
    <source>
        <dbReference type="EMBL" id="QIM52738.1"/>
    </source>
</evidence>
<keyword evidence="1" id="KW-1133">Transmembrane helix</keyword>
<proteinExistence type="predicted"/>
<feature type="transmembrane region" description="Helical" evidence="1">
    <location>
        <begin position="50"/>
        <end position="70"/>
    </location>
</feature>
<name>A0A6G8II49_9BURK</name>
<dbReference type="RefSeq" id="WP_166227340.1">
    <property type="nucleotide sequence ID" value="NZ_CP049989.1"/>
</dbReference>
<gene>
    <name evidence="2" type="ORF">G9Q37_11565</name>
</gene>
<dbReference type="EMBL" id="CP049989">
    <property type="protein sequence ID" value="QIM52738.1"/>
    <property type="molecule type" value="Genomic_DNA"/>
</dbReference>
<evidence type="ECO:0000256" key="1">
    <source>
        <dbReference type="SAM" id="Phobius"/>
    </source>
</evidence>
<dbReference type="KEGG" id="hcz:G9Q37_11565"/>
<evidence type="ECO:0000313" key="3">
    <source>
        <dbReference type="Proteomes" id="UP000503162"/>
    </source>
</evidence>
<keyword evidence="1" id="KW-0812">Transmembrane</keyword>
<keyword evidence="3" id="KW-1185">Reference proteome</keyword>
<keyword evidence="1" id="KW-0472">Membrane</keyword>